<evidence type="ECO:0000256" key="6">
    <source>
        <dbReference type="RuleBase" id="RU364043"/>
    </source>
</evidence>
<dbReference type="Gene3D" id="3.90.79.10">
    <property type="entry name" value="Nucleoside Triphosphate Pyrophosphohydrolase"/>
    <property type="match status" value="1"/>
</dbReference>
<keyword evidence="6" id="KW-0460">Magnesium</keyword>
<evidence type="ECO:0000256" key="3">
    <source>
        <dbReference type="ARBA" id="ARBA00011245"/>
    </source>
</evidence>
<dbReference type="InterPro" id="IPR015797">
    <property type="entry name" value="NUDIX_hydrolase-like_dom_sf"/>
</dbReference>
<comment type="caution">
    <text evidence="8">The sequence shown here is derived from an EMBL/GenBank/DDBJ whole genome shotgun (WGS) entry which is preliminary data.</text>
</comment>
<dbReference type="PROSITE" id="PS51462">
    <property type="entry name" value="NUDIX"/>
    <property type="match status" value="1"/>
</dbReference>
<dbReference type="PROSITE" id="PS00893">
    <property type="entry name" value="NUDIX_BOX"/>
    <property type="match status" value="1"/>
</dbReference>
<dbReference type="InterPro" id="IPR033713">
    <property type="entry name" value="NudJ"/>
</dbReference>
<feature type="domain" description="Nudix hydrolase" evidence="7">
    <location>
        <begin position="4"/>
        <end position="132"/>
    </location>
</feature>
<evidence type="ECO:0000259" key="7">
    <source>
        <dbReference type="PROSITE" id="PS51462"/>
    </source>
</evidence>
<keyword evidence="5 6" id="KW-0378">Hydrolase</keyword>
<dbReference type="GO" id="GO:0016787">
    <property type="term" value="F:hydrolase activity"/>
    <property type="evidence" value="ECO:0007669"/>
    <property type="project" value="UniProtKB-KW"/>
</dbReference>
<dbReference type="CDD" id="cd03675">
    <property type="entry name" value="NUDIX_Hydrolase"/>
    <property type="match status" value="1"/>
</dbReference>
<comment type="cofactor">
    <cofactor evidence="1 6">
        <name>Mg(2+)</name>
        <dbReference type="ChEBI" id="CHEBI:18420"/>
    </cofactor>
</comment>
<name>A0ABP7MBX1_9GAMM</name>
<evidence type="ECO:0000256" key="2">
    <source>
        <dbReference type="ARBA" id="ARBA00007608"/>
    </source>
</evidence>
<evidence type="ECO:0000256" key="5">
    <source>
        <dbReference type="ARBA" id="ARBA00022801"/>
    </source>
</evidence>
<reference evidence="9" key="1">
    <citation type="journal article" date="2019" name="Int. J. Syst. Evol. Microbiol.">
        <title>The Global Catalogue of Microorganisms (GCM) 10K type strain sequencing project: providing services to taxonomists for standard genome sequencing and annotation.</title>
        <authorList>
            <consortium name="The Broad Institute Genomics Platform"/>
            <consortium name="The Broad Institute Genome Sequencing Center for Infectious Disease"/>
            <person name="Wu L."/>
            <person name="Ma J."/>
        </authorList>
    </citation>
    <scope>NUCLEOTIDE SEQUENCE [LARGE SCALE GENOMIC DNA]</scope>
    <source>
        <strain evidence="9">JCM 17551</strain>
    </source>
</reference>
<dbReference type="Proteomes" id="UP001501565">
    <property type="component" value="Unassembled WGS sequence"/>
</dbReference>
<dbReference type="EMBL" id="BAABBN010000004">
    <property type="protein sequence ID" value="GAA3919863.1"/>
    <property type="molecule type" value="Genomic_DNA"/>
</dbReference>
<keyword evidence="9" id="KW-1185">Reference proteome</keyword>
<gene>
    <name evidence="6" type="primary">nudJ</name>
    <name evidence="8" type="ORF">GCM10022277_14220</name>
</gene>
<dbReference type="SUPFAM" id="SSF55811">
    <property type="entry name" value="Nudix"/>
    <property type="match status" value="1"/>
</dbReference>
<dbReference type="Pfam" id="PF00293">
    <property type="entry name" value="NUDIX"/>
    <property type="match status" value="1"/>
</dbReference>
<dbReference type="InterPro" id="IPR000086">
    <property type="entry name" value="NUDIX_hydrolase_dom"/>
</dbReference>
<dbReference type="PANTHER" id="PTHR43222">
    <property type="entry name" value="NUDIX HYDROLASE 23"/>
    <property type="match status" value="1"/>
</dbReference>
<dbReference type="RefSeq" id="WP_344796928.1">
    <property type="nucleotide sequence ID" value="NZ_BAABBN010000004.1"/>
</dbReference>
<sequence>MVWTPHGTVATIVEKDGKFLLVKELSSNGKEVYNQPAGHIEADEPVLDAAIRETIEETGYTVSINKFIGMYIYKAPSNGVIYHRYCFSATEESYNPNAELDNGIIGACWMTLDEIKAQPEKMRSPLVLKCIEDYLNRPHLPLDVIYELI</sequence>
<dbReference type="EC" id="3.6.1.-" evidence="6"/>
<protein>
    <recommendedName>
        <fullName evidence="4 6">Phosphatase NudJ</fullName>
        <ecNumber evidence="6">3.6.1.-</ecNumber>
    </recommendedName>
</protein>
<evidence type="ECO:0000256" key="4">
    <source>
        <dbReference type="ARBA" id="ARBA00015552"/>
    </source>
</evidence>
<evidence type="ECO:0000313" key="8">
    <source>
        <dbReference type="EMBL" id="GAA3919863.1"/>
    </source>
</evidence>
<comment type="subunit">
    <text evidence="3 6">Monomer.</text>
</comment>
<comment type="similarity">
    <text evidence="2 6">Belongs to the Nudix hydrolase family. NudJ subfamily.</text>
</comment>
<accession>A0ABP7MBX1</accession>
<dbReference type="PANTHER" id="PTHR43222:SF11">
    <property type="entry name" value="PHOSPHATASE NUDJ"/>
    <property type="match status" value="1"/>
</dbReference>
<evidence type="ECO:0000256" key="1">
    <source>
        <dbReference type="ARBA" id="ARBA00001946"/>
    </source>
</evidence>
<organism evidence="8 9">
    <name type="scientific">Litoribacillus peritrichatus</name>
    <dbReference type="NCBI Taxonomy" id="718191"/>
    <lineage>
        <taxon>Bacteria</taxon>
        <taxon>Pseudomonadati</taxon>
        <taxon>Pseudomonadota</taxon>
        <taxon>Gammaproteobacteria</taxon>
        <taxon>Oceanospirillales</taxon>
        <taxon>Oceanospirillaceae</taxon>
        <taxon>Litoribacillus</taxon>
    </lineage>
</organism>
<proteinExistence type="inferred from homology"/>
<evidence type="ECO:0000313" key="9">
    <source>
        <dbReference type="Proteomes" id="UP001501565"/>
    </source>
</evidence>
<dbReference type="InterPro" id="IPR020084">
    <property type="entry name" value="NUDIX_hydrolase_CS"/>
</dbReference>